<proteinExistence type="predicted"/>
<keyword evidence="2" id="KW-1185">Reference proteome</keyword>
<protein>
    <submittedName>
        <fullName evidence="1">Uncharacterized protein</fullName>
    </submittedName>
</protein>
<reference evidence="1" key="1">
    <citation type="journal article" date="2021" name="Environ. Microbiol.">
        <title>Gene family expansions and transcriptome signatures uncover fungal adaptations to wood decay.</title>
        <authorList>
            <person name="Hage H."/>
            <person name="Miyauchi S."/>
            <person name="Viragh M."/>
            <person name="Drula E."/>
            <person name="Min B."/>
            <person name="Chaduli D."/>
            <person name="Navarro D."/>
            <person name="Favel A."/>
            <person name="Norest M."/>
            <person name="Lesage-Meessen L."/>
            <person name="Balint B."/>
            <person name="Merenyi Z."/>
            <person name="de Eugenio L."/>
            <person name="Morin E."/>
            <person name="Martinez A.T."/>
            <person name="Baldrian P."/>
            <person name="Stursova M."/>
            <person name="Martinez M.J."/>
            <person name="Novotny C."/>
            <person name="Magnuson J.K."/>
            <person name="Spatafora J.W."/>
            <person name="Maurice S."/>
            <person name="Pangilinan J."/>
            <person name="Andreopoulos W."/>
            <person name="LaButti K."/>
            <person name="Hundley H."/>
            <person name="Na H."/>
            <person name="Kuo A."/>
            <person name="Barry K."/>
            <person name="Lipzen A."/>
            <person name="Henrissat B."/>
            <person name="Riley R."/>
            <person name="Ahrendt S."/>
            <person name="Nagy L.G."/>
            <person name="Grigoriev I.V."/>
            <person name="Martin F."/>
            <person name="Rosso M.N."/>
        </authorList>
    </citation>
    <scope>NUCLEOTIDE SEQUENCE</scope>
    <source>
        <strain evidence="1">CBS 384.51</strain>
    </source>
</reference>
<gene>
    <name evidence="1" type="ORF">BDY19DRAFT_895006</name>
</gene>
<evidence type="ECO:0000313" key="2">
    <source>
        <dbReference type="Proteomes" id="UP001055072"/>
    </source>
</evidence>
<name>A0ACB8TWD1_9APHY</name>
<organism evidence="1 2">
    <name type="scientific">Irpex rosettiformis</name>
    <dbReference type="NCBI Taxonomy" id="378272"/>
    <lineage>
        <taxon>Eukaryota</taxon>
        <taxon>Fungi</taxon>
        <taxon>Dikarya</taxon>
        <taxon>Basidiomycota</taxon>
        <taxon>Agaricomycotina</taxon>
        <taxon>Agaricomycetes</taxon>
        <taxon>Polyporales</taxon>
        <taxon>Irpicaceae</taxon>
        <taxon>Irpex</taxon>
    </lineage>
</organism>
<dbReference type="Proteomes" id="UP001055072">
    <property type="component" value="Unassembled WGS sequence"/>
</dbReference>
<sequence>MSSSTGPASRVLSPTSIASSFQYVTASDRHSEVHTSSDESFGSISDATSSDDDEIVWSMSDLSASGSSRPAAGALRSPGVLSDNEYIFLSPPLSQPQSGMSSLSASIIHPSAEASSSDTSSVRPTSQASSRRRKRRSGRSAGAPSSSNAAAPVATPKAKKKSKAKASTASASASASDAGKAKKKKAKAAKAKKGPSTTEEAGLGERPIVDDVSEAGDTKAAVYEEAVQYVSEILSASTPAEKAKSNLTFLQALIVELGLLSAPQTSQPFYQLPSLPRSLKAAKALLKSNVFLNVRDYLDVRHKGLDALRNVMHPSRKALIKDLSRGKGQRKVPRAYVKNSGLGVLLVACYH</sequence>
<accession>A0ACB8TWD1</accession>
<evidence type="ECO:0000313" key="1">
    <source>
        <dbReference type="EMBL" id="KAI0086303.1"/>
    </source>
</evidence>
<comment type="caution">
    <text evidence="1">The sequence shown here is derived from an EMBL/GenBank/DDBJ whole genome shotgun (WGS) entry which is preliminary data.</text>
</comment>
<dbReference type="EMBL" id="MU274924">
    <property type="protein sequence ID" value="KAI0086303.1"/>
    <property type="molecule type" value="Genomic_DNA"/>
</dbReference>